<dbReference type="GO" id="GO:0005730">
    <property type="term" value="C:nucleolus"/>
    <property type="evidence" value="ECO:0007669"/>
    <property type="project" value="InterPro"/>
</dbReference>
<dbReference type="Pfam" id="PF04931">
    <property type="entry name" value="DNA_pol_phi"/>
    <property type="match status" value="1"/>
</dbReference>
<keyword evidence="3" id="KW-0539">Nucleus</keyword>
<evidence type="ECO:0000313" key="5">
    <source>
        <dbReference type="EMBL" id="KAH3672052.1"/>
    </source>
</evidence>
<feature type="compositionally biased region" description="Acidic residues" evidence="4">
    <location>
        <begin position="714"/>
        <end position="776"/>
    </location>
</feature>
<dbReference type="Proteomes" id="UP000769528">
    <property type="component" value="Unassembled WGS sequence"/>
</dbReference>
<evidence type="ECO:0000256" key="1">
    <source>
        <dbReference type="ARBA" id="ARBA00004123"/>
    </source>
</evidence>
<evidence type="ECO:0008006" key="7">
    <source>
        <dbReference type="Google" id="ProtNLM"/>
    </source>
</evidence>
<sequence>MTVSRDHYYRLSSDIEKERIDAAVQLINELTETNEEDEWDYALKRLIKGLSSSRGSSRLGFSMCLTEVAQIRVSNGKLTVEDLINSINGNTKITGSMKGNEERSILFGKLFGLQSLSSLINGKALNTEFEKYIDSLIDLACSKSWIREPSLFTIYKLIPTLTPSNLKYVFIKLDQANLSLSIEGLAIYLIAPVSFNSELQSIKFQNSTWKFNNPLNRSNLTLLTKILKDISIGDEESETESKLKKKGSWSPRLHFVWPSIISKLTTAINIEEDYHEEDEESKENNKKRKKSSSKPSKKSKSKTNSKVEDLDQQITVEEFFKVIIDENFFNEKSSHERKYWGFEIFQLFFQAIKHSQINHLFTKNFMRTLINQSSDSNRLLNKIAKKTLSKIIETTTQEPDKIIPTLNNLLVGEFGGLQFDKLTKSKTVESILSIDGSNLQLSKFFIQFLQNKQNNDLKTEKWGIDQLLHLVRNKKSSLQNSNDLEWVDLILKALVEKSYFKPKHSEPVQDAEDEEVSENNSPIVEFAQERLNSILSDVISIPRTDNQTWSYKALSYILEFQSSTDLVPIFQFDEEINTIKDKSLKTLKKIKSKRESLKHLQANSKLLVFELLFSMILLQLFTGDSGDSVMTLEELLDYYSESKSKDDLDDLNENFIGIIEILLNFISQKSSLLKKLSLIVWENFCDKVDAEGLQLLYDVLNTKENKEGEKALFEGEDEDEDEDEDEEDDEKEELDDDDNSGDDEIESGSDSDDADDDDDDDDESNDEEDEEVDDINEVEKKTNVALAEALKVPYNGEIFLSSDDEDISSEESMDDEQMMQIDDHLSKIFKQRQDALNNVMTGNKRKQEVSDAKVNILNFKNRILEMLEIYVKKTSENELILSMILPLLNALKLTLDKNLGSKIHKLLKLKICKIKNINIKNFNRIELLEILNQIHKDMLKSTNIVDYNLSCSQCSIFLSKQILQIDEDNIGEIIELYCSLLKNWFKKKNSRLTSSTFFDFINWLNSKRSNNGDSSSLGFA</sequence>
<dbReference type="GO" id="GO:0000182">
    <property type="term" value="F:rDNA binding"/>
    <property type="evidence" value="ECO:0007669"/>
    <property type="project" value="TreeGrafter"/>
</dbReference>
<feature type="region of interest" description="Disordered" evidence="4">
    <location>
        <begin position="274"/>
        <end position="307"/>
    </location>
</feature>
<evidence type="ECO:0000256" key="3">
    <source>
        <dbReference type="ARBA" id="ARBA00023242"/>
    </source>
</evidence>
<evidence type="ECO:0000256" key="4">
    <source>
        <dbReference type="SAM" id="MobiDB-lite"/>
    </source>
</evidence>
<protein>
    <recommendedName>
        <fullName evidence="7">DNA polymerase V</fullName>
    </recommendedName>
</protein>
<dbReference type="InterPro" id="IPR016024">
    <property type="entry name" value="ARM-type_fold"/>
</dbReference>
<comment type="caution">
    <text evidence="5">The sequence shown here is derived from an EMBL/GenBank/DDBJ whole genome shotgun (WGS) entry which is preliminary data.</text>
</comment>
<dbReference type="EMBL" id="JAEUBF010001233">
    <property type="protein sequence ID" value="KAH3672052.1"/>
    <property type="molecule type" value="Genomic_DNA"/>
</dbReference>
<name>A0A9P8PHS4_9ASCO</name>
<reference evidence="5" key="2">
    <citation type="submission" date="2021-01" db="EMBL/GenBank/DDBJ databases">
        <authorList>
            <person name="Schikora-Tamarit M.A."/>
        </authorList>
    </citation>
    <scope>NUCLEOTIDE SEQUENCE</scope>
    <source>
        <strain evidence="5">CBS6341</strain>
    </source>
</reference>
<dbReference type="GO" id="GO:0006355">
    <property type="term" value="P:regulation of DNA-templated transcription"/>
    <property type="evidence" value="ECO:0007669"/>
    <property type="project" value="InterPro"/>
</dbReference>
<feature type="region of interest" description="Disordered" evidence="4">
    <location>
        <begin position="708"/>
        <end position="779"/>
    </location>
</feature>
<dbReference type="SUPFAM" id="SSF48371">
    <property type="entry name" value="ARM repeat"/>
    <property type="match status" value="1"/>
</dbReference>
<dbReference type="PANTHER" id="PTHR13213:SF2">
    <property type="entry name" value="MYB-BINDING PROTEIN 1A"/>
    <property type="match status" value="1"/>
</dbReference>
<dbReference type="OrthoDB" id="342531at2759"/>
<keyword evidence="6" id="KW-1185">Reference proteome</keyword>
<accession>A0A9P8PHS4</accession>
<comment type="subcellular location">
    <subcellularLocation>
        <location evidence="1">Nucleus</location>
    </subcellularLocation>
</comment>
<dbReference type="InterPro" id="IPR007015">
    <property type="entry name" value="DNA_pol_V/MYBBP1A"/>
</dbReference>
<feature type="compositionally biased region" description="Basic residues" evidence="4">
    <location>
        <begin position="285"/>
        <end position="303"/>
    </location>
</feature>
<comment type="similarity">
    <text evidence="2">Belongs to the MYBBP1A family.</text>
</comment>
<organism evidence="5 6">
    <name type="scientific">Wickerhamomyces mucosus</name>
    <dbReference type="NCBI Taxonomy" id="1378264"/>
    <lineage>
        <taxon>Eukaryota</taxon>
        <taxon>Fungi</taxon>
        <taxon>Dikarya</taxon>
        <taxon>Ascomycota</taxon>
        <taxon>Saccharomycotina</taxon>
        <taxon>Saccharomycetes</taxon>
        <taxon>Phaffomycetales</taxon>
        <taxon>Wickerhamomycetaceae</taxon>
        <taxon>Wickerhamomyces</taxon>
    </lineage>
</organism>
<dbReference type="PANTHER" id="PTHR13213">
    <property type="entry name" value="MYB-BINDING PROTEIN 1A FAMILY MEMBER"/>
    <property type="match status" value="1"/>
</dbReference>
<proteinExistence type="inferred from homology"/>
<dbReference type="AlphaFoldDB" id="A0A9P8PHS4"/>
<evidence type="ECO:0000313" key="6">
    <source>
        <dbReference type="Proteomes" id="UP000769528"/>
    </source>
</evidence>
<reference evidence="5" key="1">
    <citation type="journal article" date="2021" name="Open Biol.">
        <title>Shared evolutionary footprints suggest mitochondrial oxidative damage underlies multiple complex I losses in fungi.</title>
        <authorList>
            <person name="Schikora-Tamarit M.A."/>
            <person name="Marcet-Houben M."/>
            <person name="Nosek J."/>
            <person name="Gabaldon T."/>
        </authorList>
    </citation>
    <scope>NUCLEOTIDE SEQUENCE</scope>
    <source>
        <strain evidence="5">CBS6341</strain>
    </source>
</reference>
<evidence type="ECO:0000256" key="2">
    <source>
        <dbReference type="ARBA" id="ARBA00006809"/>
    </source>
</evidence>
<gene>
    <name evidence="5" type="ORF">WICMUC_004453</name>
</gene>